<evidence type="ECO:0000313" key="2">
    <source>
        <dbReference type="Proteomes" id="UP000236262"/>
    </source>
</evidence>
<dbReference type="EMBL" id="PPEH01000005">
    <property type="protein sequence ID" value="PNW13174.1"/>
    <property type="molecule type" value="Genomic_DNA"/>
</dbReference>
<name>A0A3G6RPV1_CHRLC</name>
<accession>A0A3G6RPV1</accession>
<evidence type="ECO:0000313" key="1">
    <source>
        <dbReference type="EMBL" id="PNW13174.1"/>
    </source>
</evidence>
<comment type="caution">
    <text evidence="1">The sequence shown here is derived from an EMBL/GenBank/DDBJ whole genome shotgun (WGS) entry which is preliminary data.</text>
</comment>
<organism evidence="1 2">
    <name type="scientific">Chryseobacterium lactis</name>
    <dbReference type="NCBI Taxonomy" id="1241981"/>
    <lineage>
        <taxon>Bacteria</taxon>
        <taxon>Pseudomonadati</taxon>
        <taxon>Bacteroidota</taxon>
        <taxon>Flavobacteriia</taxon>
        <taxon>Flavobacteriales</taxon>
        <taxon>Weeksellaceae</taxon>
        <taxon>Chryseobacterium group</taxon>
        <taxon>Chryseobacterium</taxon>
    </lineage>
</organism>
<dbReference type="Proteomes" id="UP000236262">
    <property type="component" value="Unassembled WGS sequence"/>
</dbReference>
<sequence length="173" mass="20402">MKKIVLLPFCFLFIFCSNQIKMNKGKDIIFRLNYVDTQSKEVIEEIIKNNTNNTYVVDPLGFYGKSFVLENGKILDPYLYFKSGYYSRNDRACYEDLIILKPFQTIHRSIIFNKNNQAVYRYKKSNKYEEIVKSFHNKNNVTILGCESYIKELESKGYKVLEDSIVTKLLLQP</sequence>
<dbReference type="RefSeq" id="WP_103292576.1">
    <property type="nucleotide sequence ID" value="NZ_CP033924.1"/>
</dbReference>
<dbReference type="AlphaFoldDB" id="A0A3G6RPV1"/>
<dbReference type="OrthoDB" id="1258927at2"/>
<reference evidence="1 2" key="1">
    <citation type="submission" date="2018-01" db="EMBL/GenBank/DDBJ databases">
        <title>Draft genome sequences of Chryseobacterium lactis NCTC11390, Chryseobacterium oncorhynchi 701B-08, and Chryseobacterium viscerum 687B-08.</title>
        <authorList>
            <person name="Jeong J.-J."/>
            <person name="Lee Y.J."/>
            <person name="Park B."/>
            <person name="Choi I.-G."/>
            <person name="Kim K.D."/>
        </authorList>
    </citation>
    <scope>NUCLEOTIDE SEQUENCE [LARGE SCALE GENOMIC DNA]</scope>
    <source>
        <strain evidence="1 2">NCTC11390</strain>
    </source>
</reference>
<gene>
    <name evidence="1" type="ORF">C1637_15245</name>
</gene>
<proteinExistence type="predicted"/>
<protein>
    <submittedName>
        <fullName evidence="1">Uncharacterized protein</fullName>
    </submittedName>
</protein>